<proteinExistence type="predicted"/>
<dbReference type="InterPro" id="IPR029068">
    <property type="entry name" value="Glyas_Bleomycin-R_OHBP_Dase"/>
</dbReference>
<organism evidence="2 3">
    <name type="scientific">Amycolatopsis alkalitolerans</name>
    <dbReference type="NCBI Taxonomy" id="2547244"/>
    <lineage>
        <taxon>Bacteria</taxon>
        <taxon>Bacillati</taxon>
        <taxon>Actinomycetota</taxon>
        <taxon>Actinomycetes</taxon>
        <taxon>Pseudonocardiales</taxon>
        <taxon>Pseudonocardiaceae</taxon>
        <taxon>Amycolatopsis</taxon>
    </lineage>
</organism>
<dbReference type="PROSITE" id="PS51819">
    <property type="entry name" value="VOC"/>
    <property type="match status" value="1"/>
</dbReference>
<accession>A0A5C4M5W7</accession>
<dbReference type="EMBL" id="VDFW01000007">
    <property type="protein sequence ID" value="TNC26991.1"/>
    <property type="molecule type" value="Genomic_DNA"/>
</dbReference>
<evidence type="ECO:0000313" key="2">
    <source>
        <dbReference type="EMBL" id="TNC26991.1"/>
    </source>
</evidence>
<name>A0A5C4M5W7_9PSEU</name>
<dbReference type="SUPFAM" id="SSF54593">
    <property type="entry name" value="Glyoxalase/Bleomycin resistance protein/Dihydroxybiphenyl dioxygenase"/>
    <property type="match status" value="1"/>
</dbReference>
<dbReference type="PANTHER" id="PTHR36110:SF4">
    <property type="entry name" value="RING-CLEAVING DIOXYGENASE MHQA-RELATED"/>
    <property type="match status" value="1"/>
</dbReference>
<reference evidence="2 3" key="1">
    <citation type="submission" date="2019-06" db="EMBL/GenBank/DDBJ databases">
        <title>Amycolatopsis alkalitolerans sp. nov., isolated from Gastrodia elata Blume.</title>
        <authorList>
            <person name="Narsing Rao M.P."/>
            <person name="Li W.J."/>
        </authorList>
    </citation>
    <scope>NUCLEOTIDE SEQUENCE [LARGE SCALE GENOMIC DNA]</scope>
    <source>
        <strain evidence="2 3">SYSUP0005</strain>
    </source>
</reference>
<gene>
    <name evidence="2" type="ORF">FG385_11220</name>
</gene>
<evidence type="ECO:0000313" key="3">
    <source>
        <dbReference type="Proteomes" id="UP000305546"/>
    </source>
</evidence>
<sequence>MQLAVPAGSLDYWQRRLGEHHVGASNIEVFDRRRLVFRHPSGIEYVMVGVEGDTREGYTGGGVPAEYAIHGIHGVGVHVANPENMVEFLSDSFYGKALLEEGDRMVHTVGQPGRGGAVELVVNRREEPGTWRYGSGTIHHFAWNAETLENQDELKFEIEGVGYTDISELKDRRSSSSTAAKRSSPS</sequence>
<keyword evidence="3" id="KW-1185">Reference proteome</keyword>
<protein>
    <recommendedName>
        <fullName evidence="1">VOC domain-containing protein</fullName>
    </recommendedName>
</protein>
<feature type="domain" description="VOC" evidence="1">
    <location>
        <begin position="71"/>
        <end position="186"/>
    </location>
</feature>
<dbReference type="AlphaFoldDB" id="A0A5C4M5W7"/>
<dbReference type="InterPro" id="IPR037523">
    <property type="entry name" value="VOC_core"/>
</dbReference>
<dbReference type="InterPro" id="IPR052537">
    <property type="entry name" value="Extradiol_RC_dioxygenase"/>
</dbReference>
<comment type="caution">
    <text evidence="2">The sequence shown here is derived from an EMBL/GenBank/DDBJ whole genome shotgun (WGS) entry which is preliminary data.</text>
</comment>
<dbReference type="PANTHER" id="PTHR36110">
    <property type="entry name" value="RING-CLEAVING DIOXYGENASE MHQE-RELATED"/>
    <property type="match status" value="1"/>
</dbReference>
<dbReference type="RefSeq" id="WP_139096599.1">
    <property type="nucleotide sequence ID" value="NZ_VDFW01000007.1"/>
</dbReference>
<dbReference type="Gene3D" id="3.10.180.10">
    <property type="entry name" value="2,3-Dihydroxybiphenyl 1,2-Dioxygenase, domain 1"/>
    <property type="match status" value="1"/>
</dbReference>
<dbReference type="Proteomes" id="UP000305546">
    <property type="component" value="Unassembled WGS sequence"/>
</dbReference>
<dbReference type="OrthoDB" id="5242400at2"/>
<evidence type="ECO:0000259" key="1">
    <source>
        <dbReference type="PROSITE" id="PS51819"/>
    </source>
</evidence>